<feature type="region of interest" description="Disordered" evidence="1">
    <location>
        <begin position="56"/>
        <end position="75"/>
    </location>
</feature>
<organism evidence="2 3">
    <name type="scientific">Obba rivulosa</name>
    <dbReference type="NCBI Taxonomy" id="1052685"/>
    <lineage>
        <taxon>Eukaryota</taxon>
        <taxon>Fungi</taxon>
        <taxon>Dikarya</taxon>
        <taxon>Basidiomycota</taxon>
        <taxon>Agaricomycotina</taxon>
        <taxon>Agaricomycetes</taxon>
        <taxon>Polyporales</taxon>
        <taxon>Gelatoporiaceae</taxon>
        <taxon>Obba</taxon>
    </lineage>
</organism>
<name>A0A8E2DJ40_9APHY</name>
<keyword evidence="3" id="KW-1185">Reference proteome</keyword>
<gene>
    <name evidence="2" type="ORF">OBBRIDRAFT_413072</name>
</gene>
<feature type="compositionally biased region" description="Basic residues" evidence="1">
    <location>
        <begin position="56"/>
        <end position="67"/>
    </location>
</feature>
<sequence>MRDLGRSFSPYHAWWLPLMTTGGREEGASVIASAASGVRWCGIKRPGKRCCSAKKMATPRHGAKKGSCRGEGSAP</sequence>
<accession>A0A8E2DJ40</accession>
<evidence type="ECO:0000313" key="3">
    <source>
        <dbReference type="Proteomes" id="UP000250043"/>
    </source>
</evidence>
<protein>
    <submittedName>
        <fullName evidence="2">Uncharacterized protein</fullName>
    </submittedName>
</protein>
<evidence type="ECO:0000256" key="1">
    <source>
        <dbReference type="SAM" id="MobiDB-lite"/>
    </source>
</evidence>
<reference evidence="2 3" key="1">
    <citation type="submission" date="2016-07" db="EMBL/GenBank/DDBJ databases">
        <title>Draft genome of the white-rot fungus Obba rivulosa 3A-2.</title>
        <authorList>
            <consortium name="DOE Joint Genome Institute"/>
            <person name="Miettinen O."/>
            <person name="Riley R."/>
            <person name="Acob R."/>
            <person name="Barry K."/>
            <person name="Cullen D."/>
            <person name="De Vries R."/>
            <person name="Hainaut M."/>
            <person name="Hatakka A."/>
            <person name="Henrissat B."/>
            <person name="Hilden K."/>
            <person name="Kuo R."/>
            <person name="Labutti K."/>
            <person name="Lipzen A."/>
            <person name="Makela M.R."/>
            <person name="Sandor L."/>
            <person name="Spatafora J.W."/>
            <person name="Grigoriev I.V."/>
            <person name="Hibbett D.S."/>
        </authorList>
    </citation>
    <scope>NUCLEOTIDE SEQUENCE [LARGE SCALE GENOMIC DNA]</scope>
    <source>
        <strain evidence="2 3">3A-2</strain>
    </source>
</reference>
<dbReference type="Proteomes" id="UP000250043">
    <property type="component" value="Unassembled WGS sequence"/>
</dbReference>
<dbReference type="EMBL" id="KV722681">
    <property type="protein sequence ID" value="OCH84373.1"/>
    <property type="molecule type" value="Genomic_DNA"/>
</dbReference>
<proteinExistence type="predicted"/>
<dbReference type="AlphaFoldDB" id="A0A8E2DJ40"/>
<evidence type="ECO:0000313" key="2">
    <source>
        <dbReference type="EMBL" id="OCH84373.1"/>
    </source>
</evidence>